<sequence>MKKDELIQQILAIEWPMFQTVHNWKERADCQDDEHTFTIMRLSQFAAWDESTLMSYYKDLRETKKDGRNIMTEKYAYMMAKTHPNEFALIQNDLPAVSMEKRQLAHMILRQQLHWMTEITRSYPNIKRKGRPLRQLDASAGETSFETYTLGELLTYSLTTLQSLWAHIQQLKRLGRNLNLEILQYTAALYGFTSIDAL</sequence>
<dbReference type="Pfam" id="PF13526">
    <property type="entry name" value="DUF4125"/>
    <property type="match status" value="1"/>
</dbReference>
<organism evidence="1 2">
    <name type="scientific">Megasphaera massiliensis</name>
    <dbReference type="NCBI Taxonomy" id="1232428"/>
    <lineage>
        <taxon>Bacteria</taxon>
        <taxon>Bacillati</taxon>
        <taxon>Bacillota</taxon>
        <taxon>Negativicutes</taxon>
        <taxon>Veillonellales</taxon>
        <taxon>Veillonellaceae</taxon>
        <taxon>Megasphaera</taxon>
    </lineage>
</organism>
<proteinExistence type="predicted"/>
<evidence type="ECO:0000313" key="1">
    <source>
        <dbReference type="EMBL" id="MCQ5343589.1"/>
    </source>
</evidence>
<dbReference type="Proteomes" id="UP001206692">
    <property type="component" value="Unassembled WGS sequence"/>
</dbReference>
<dbReference type="RefSeq" id="WP_062411400.1">
    <property type="nucleotide sequence ID" value="NZ_JAJCIO010000033.1"/>
</dbReference>
<dbReference type="InterPro" id="IPR025191">
    <property type="entry name" value="DUF4125"/>
</dbReference>
<protein>
    <submittedName>
        <fullName evidence="1">DUF4125 family protein</fullName>
    </submittedName>
</protein>
<gene>
    <name evidence="1" type="ORF">NE675_11220</name>
</gene>
<accession>A0ABT1SUN4</accession>
<comment type="caution">
    <text evidence="1">The sequence shown here is derived from an EMBL/GenBank/DDBJ whole genome shotgun (WGS) entry which is preliminary data.</text>
</comment>
<name>A0ABT1SUN4_9FIRM</name>
<reference evidence="1 2" key="1">
    <citation type="submission" date="2022-06" db="EMBL/GenBank/DDBJ databases">
        <title>Isolation of gut microbiota from human fecal samples.</title>
        <authorList>
            <person name="Pamer E.G."/>
            <person name="Barat B."/>
            <person name="Waligurski E."/>
            <person name="Medina S."/>
            <person name="Paddock L."/>
            <person name="Mostad J."/>
        </authorList>
    </citation>
    <scope>NUCLEOTIDE SEQUENCE [LARGE SCALE GENOMIC DNA]</scope>
    <source>
        <strain evidence="1 2">DFI.1.1</strain>
    </source>
</reference>
<keyword evidence="2" id="KW-1185">Reference proteome</keyword>
<evidence type="ECO:0000313" key="2">
    <source>
        <dbReference type="Proteomes" id="UP001206692"/>
    </source>
</evidence>
<dbReference type="EMBL" id="JANGEW010000030">
    <property type="protein sequence ID" value="MCQ5343589.1"/>
    <property type="molecule type" value="Genomic_DNA"/>
</dbReference>